<feature type="transmembrane region" description="Helical" evidence="7">
    <location>
        <begin position="337"/>
        <end position="363"/>
    </location>
</feature>
<evidence type="ECO:0000259" key="8">
    <source>
        <dbReference type="PROSITE" id="PS50850"/>
    </source>
</evidence>
<dbReference type="Pfam" id="PF07690">
    <property type="entry name" value="MFS_1"/>
    <property type="match status" value="1"/>
</dbReference>
<dbReference type="InterPro" id="IPR036259">
    <property type="entry name" value="MFS_trans_sf"/>
</dbReference>
<dbReference type="Gene3D" id="1.20.1250.20">
    <property type="entry name" value="MFS general substrate transporter like domains"/>
    <property type="match status" value="1"/>
</dbReference>
<name>B1MWN4_LEUCK</name>
<dbReference type="InterPro" id="IPR050171">
    <property type="entry name" value="MFS_Transporters"/>
</dbReference>
<feature type="transmembrane region" description="Helical" evidence="7">
    <location>
        <begin position="164"/>
        <end position="183"/>
    </location>
</feature>
<feature type="transmembrane region" description="Helical" evidence="7">
    <location>
        <begin position="369"/>
        <end position="389"/>
    </location>
</feature>
<accession>B1MWN4</accession>
<dbReference type="OrthoDB" id="1650550at2"/>
<feature type="transmembrane region" description="Helical" evidence="7">
    <location>
        <begin position="303"/>
        <end position="325"/>
    </location>
</feature>
<dbReference type="KEGG" id="lci:LCK_00123"/>
<comment type="subcellular location">
    <subcellularLocation>
        <location evidence="1">Cell membrane</location>
        <topology evidence="1">Multi-pass membrane protein</topology>
    </subcellularLocation>
</comment>
<dbReference type="InterPro" id="IPR011701">
    <property type="entry name" value="MFS"/>
</dbReference>
<evidence type="ECO:0000256" key="6">
    <source>
        <dbReference type="ARBA" id="ARBA00023136"/>
    </source>
</evidence>
<sequence length="404" mass="43048">MSSSVHNSFLFKISILSISLVLTVTTAVSTALPAMIATFKQYPSTQVEMLTTLPTISLLLTVLASSWIIKRLGARRTTLIGLIIALLAGLVPVFINDYVIVFISRLLLGVGVGLFNNLAYSLIMAVYEGEERQTMLGFQSAVGTVGNALASFVVGLLISSGWQVAFNVNWLFVIPLVLFGLFATKIDQFTNPVVTETGDTAPIKAKETTNMAVVGYVLLIATFFAFYFGLLLKLAGFLVEQHLGTAAVAATQLSVMSLIGLLPSLLYGQIYKHLRRLTIPIGLIITGPGIGIIATAGTLTMTWIGIVISGFGLPIVMPAIFGKVAEVQPEGSSNLSSALMLVGINVAVFLSPQVLAVTTQIIGQTSNKATMLVSTVMLFVLGAIQLVMATTKKQPIKNRSEMKS</sequence>
<reference evidence="9 10" key="1">
    <citation type="journal article" date="2008" name="J. Bacteriol.">
        <title>Complete genome sequence of Leuconostoc citreum KM20.</title>
        <authorList>
            <person name="Kim J.F."/>
            <person name="Jeong H."/>
            <person name="Lee J.-S."/>
            <person name="Choi S.-H."/>
            <person name="Ha M."/>
            <person name="Hur C.-G."/>
            <person name="Kim J.-S."/>
            <person name="Lee S."/>
            <person name="Park H.-S."/>
            <person name="Park Y.-H."/>
            <person name="Oh T.K."/>
        </authorList>
    </citation>
    <scope>NUCLEOTIDE SEQUENCE [LARGE SCALE GENOMIC DNA]</scope>
    <source>
        <strain evidence="9 10">KM20</strain>
    </source>
</reference>
<organism evidence="9 10">
    <name type="scientific">Leuconostoc citreum (strain KM20)</name>
    <dbReference type="NCBI Taxonomy" id="349519"/>
    <lineage>
        <taxon>Bacteria</taxon>
        <taxon>Bacillati</taxon>
        <taxon>Bacillota</taxon>
        <taxon>Bacilli</taxon>
        <taxon>Lactobacillales</taxon>
        <taxon>Lactobacillaceae</taxon>
        <taxon>Leuconostoc</taxon>
    </lineage>
</organism>
<gene>
    <name evidence="9" type="ordered locus">LCK_00123</name>
</gene>
<keyword evidence="4 7" id="KW-0812">Transmembrane</keyword>
<feature type="transmembrane region" description="Helical" evidence="7">
    <location>
        <begin position="213"/>
        <end position="232"/>
    </location>
</feature>
<feature type="domain" description="Major facilitator superfamily (MFS) profile" evidence="8">
    <location>
        <begin position="1"/>
        <end position="392"/>
    </location>
</feature>
<evidence type="ECO:0000313" key="9">
    <source>
        <dbReference type="EMBL" id="ACA81956.1"/>
    </source>
</evidence>
<feature type="transmembrane region" description="Helical" evidence="7">
    <location>
        <begin position="277"/>
        <end position="297"/>
    </location>
</feature>
<dbReference type="AlphaFoldDB" id="B1MWN4"/>
<keyword evidence="6 7" id="KW-0472">Membrane</keyword>
<dbReference type="SUPFAM" id="SSF103473">
    <property type="entry name" value="MFS general substrate transporter"/>
    <property type="match status" value="1"/>
</dbReference>
<dbReference type="PROSITE" id="PS50850">
    <property type="entry name" value="MFS"/>
    <property type="match status" value="1"/>
</dbReference>
<feature type="transmembrane region" description="Helical" evidence="7">
    <location>
        <begin position="101"/>
        <end position="123"/>
    </location>
</feature>
<evidence type="ECO:0000256" key="4">
    <source>
        <dbReference type="ARBA" id="ARBA00022692"/>
    </source>
</evidence>
<evidence type="ECO:0000256" key="2">
    <source>
        <dbReference type="ARBA" id="ARBA00022448"/>
    </source>
</evidence>
<dbReference type="GO" id="GO:0022857">
    <property type="term" value="F:transmembrane transporter activity"/>
    <property type="evidence" value="ECO:0007669"/>
    <property type="project" value="InterPro"/>
</dbReference>
<keyword evidence="10" id="KW-1185">Reference proteome</keyword>
<keyword evidence="3" id="KW-1003">Cell membrane</keyword>
<evidence type="ECO:0000256" key="1">
    <source>
        <dbReference type="ARBA" id="ARBA00004651"/>
    </source>
</evidence>
<dbReference type="PANTHER" id="PTHR23517">
    <property type="entry name" value="RESISTANCE PROTEIN MDTM, PUTATIVE-RELATED-RELATED"/>
    <property type="match status" value="1"/>
</dbReference>
<evidence type="ECO:0000256" key="5">
    <source>
        <dbReference type="ARBA" id="ARBA00022989"/>
    </source>
</evidence>
<dbReference type="STRING" id="349519.LCK_00123"/>
<feature type="transmembrane region" description="Helical" evidence="7">
    <location>
        <begin position="244"/>
        <end position="265"/>
    </location>
</feature>
<dbReference type="eggNOG" id="COG2223">
    <property type="taxonomic scope" value="Bacteria"/>
</dbReference>
<dbReference type="EMBL" id="DQ489736">
    <property type="protein sequence ID" value="ACA81956.1"/>
    <property type="molecule type" value="Genomic_DNA"/>
</dbReference>
<feature type="transmembrane region" description="Helical" evidence="7">
    <location>
        <begin position="135"/>
        <end position="158"/>
    </location>
</feature>
<proteinExistence type="predicted"/>
<dbReference type="HOGENOM" id="CLU_001265_10_4_9"/>
<dbReference type="Proteomes" id="UP000002166">
    <property type="component" value="Chromosome"/>
</dbReference>
<protein>
    <submittedName>
        <fullName evidence="9">Permease of the major facilitator superfamily</fullName>
    </submittedName>
</protein>
<evidence type="ECO:0000256" key="3">
    <source>
        <dbReference type="ARBA" id="ARBA00022475"/>
    </source>
</evidence>
<dbReference type="InterPro" id="IPR020846">
    <property type="entry name" value="MFS_dom"/>
</dbReference>
<evidence type="ECO:0000256" key="7">
    <source>
        <dbReference type="SAM" id="Phobius"/>
    </source>
</evidence>
<feature type="transmembrane region" description="Helical" evidence="7">
    <location>
        <begin position="49"/>
        <end position="69"/>
    </location>
</feature>
<evidence type="ECO:0000313" key="10">
    <source>
        <dbReference type="Proteomes" id="UP000002166"/>
    </source>
</evidence>
<feature type="transmembrane region" description="Helical" evidence="7">
    <location>
        <begin position="76"/>
        <end position="95"/>
    </location>
</feature>
<dbReference type="GO" id="GO:0005886">
    <property type="term" value="C:plasma membrane"/>
    <property type="evidence" value="ECO:0007669"/>
    <property type="project" value="UniProtKB-SubCell"/>
</dbReference>
<dbReference type="RefSeq" id="WP_004908575.1">
    <property type="nucleotide sequence ID" value="NC_010471.1"/>
</dbReference>
<keyword evidence="5 7" id="KW-1133">Transmembrane helix</keyword>
<keyword evidence="2" id="KW-0813">Transport</keyword>